<name>A0A4V1IR27_9FUNG</name>
<sequence length="931" mass="102926">MMRPRPASGRNHATASPDTNPKRPPSAPVAPRRRPIVLHPAPATPSPATTSRAPSAATTRTRRDSVFTSRANSAKTTAPVVAAAAAQDPDAPAFSADRSHPRRVFSPANGYAIKAPAPSFDIVEPRVQKLPRNDGLIVLHPEKLPEGVPRIRVPSVQQSQKHETLSLPPHHRESISREAPPPPKIREGEASPPPENRQGPGHLRSNRLAFAKTSRNPLLRRGIVNRLTPRRERVEGEGVYPLIDRGILPPAADYSLHLNAPSDARLEARPKPIHRQEARFEYPSPDSDVDLESRPYTPALRLETPVVEKQSPWITAPNLSKATLRVIPKLVPDASTPCNSLSDIALPNASCAHTAAQTRRTPRTAAFAPRPPQEPAAIPLFAISMGWTIRGAPGFRAFVDRTRAPLPLVERAVGIVERFCRNFAVHWVELSIEKLEALFAVAYDGVLPLHALFDCVVNQDEFRASLAKPGQRYRGADGDIAAVAKIQATWKMFVKRRAHIEFITRRRACELLWRHWKTKMMRRALKRRRDERIRRNRGRVEELCRRLAAEWATEYRGHKRSYGSAKAFQSTQFSRLLDLHDPDVDVLYVSRALDAAERMHLDRMMRRSALSLDSLLTSGRLRMITPELISRFDAHASLAEMLLASRDALGVMRDAVRGRKAIIMPGIVGDADVELAAVANRELELSNSNQRALLVACGVDVLPGAILRAGDDVKAKIGEVVRAHPPISDPLHTPDLPTTAHTLHKSAYPTWSSYAKQLARVGGTIEADMADGSSRTRAPFVHVFIEPDGVVNVVGTGDRLCFPAYTPWGTMTPQHSTDTPLLITRTLSILSSIRAHGTHLSGHVRLSFVVYHGEKEPRCISIDTGFGRAIAEARSIAMAAGAVCDAGAGRACFDRRLGRWMELAFMKKALYAQKVRRFWGWDPGEGWAWAD</sequence>
<dbReference type="OrthoDB" id="2117703at2759"/>
<feature type="compositionally biased region" description="Low complexity" evidence="1">
    <location>
        <begin position="78"/>
        <end position="96"/>
    </location>
</feature>
<dbReference type="AlphaFoldDB" id="A0A4V1IR27"/>
<evidence type="ECO:0000259" key="2">
    <source>
        <dbReference type="Pfam" id="PF24923"/>
    </source>
</evidence>
<evidence type="ECO:0000256" key="1">
    <source>
        <dbReference type="SAM" id="MobiDB-lite"/>
    </source>
</evidence>
<dbReference type="PANTHER" id="PTHR14465:SF0">
    <property type="entry name" value="IQ DOMAIN-CONTAINING PROTEIN H"/>
    <property type="match status" value="1"/>
</dbReference>
<gene>
    <name evidence="3" type="ORF">BDK51DRAFT_27665</name>
</gene>
<feature type="compositionally biased region" description="Low complexity" evidence="1">
    <location>
        <begin position="46"/>
        <end position="59"/>
    </location>
</feature>
<feature type="region of interest" description="Disordered" evidence="1">
    <location>
        <begin position="149"/>
        <end position="214"/>
    </location>
</feature>
<dbReference type="Proteomes" id="UP000269721">
    <property type="component" value="Unassembled WGS sequence"/>
</dbReference>
<dbReference type="InterPro" id="IPR038752">
    <property type="entry name" value="IQCH"/>
</dbReference>
<feature type="compositionally biased region" description="Polar residues" evidence="1">
    <location>
        <begin position="66"/>
        <end position="76"/>
    </location>
</feature>
<dbReference type="PANTHER" id="PTHR14465">
    <property type="entry name" value="IQ DOMAIN-CONTAINING PROTEIN H"/>
    <property type="match status" value="1"/>
</dbReference>
<dbReference type="Pfam" id="PF24923">
    <property type="entry name" value="ATP-grasp_IQCH"/>
    <property type="match status" value="1"/>
</dbReference>
<evidence type="ECO:0000313" key="3">
    <source>
        <dbReference type="EMBL" id="RKO88597.1"/>
    </source>
</evidence>
<feature type="compositionally biased region" description="Basic and acidic residues" evidence="1">
    <location>
        <begin position="160"/>
        <end position="176"/>
    </location>
</feature>
<feature type="domain" description="IQCH-like ATP-grasp" evidence="2">
    <location>
        <begin position="739"/>
        <end position="854"/>
    </location>
</feature>
<accession>A0A4V1IR27</accession>
<proteinExistence type="predicted"/>
<dbReference type="EMBL" id="KZ996611">
    <property type="protein sequence ID" value="RKO88597.1"/>
    <property type="molecule type" value="Genomic_DNA"/>
</dbReference>
<feature type="non-terminal residue" evidence="3">
    <location>
        <position position="931"/>
    </location>
</feature>
<organism evidence="3 4">
    <name type="scientific">Blyttiomyces helicus</name>
    <dbReference type="NCBI Taxonomy" id="388810"/>
    <lineage>
        <taxon>Eukaryota</taxon>
        <taxon>Fungi</taxon>
        <taxon>Fungi incertae sedis</taxon>
        <taxon>Chytridiomycota</taxon>
        <taxon>Chytridiomycota incertae sedis</taxon>
        <taxon>Chytridiomycetes</taxon>
        <taxon>Chytridiomycetes incertae sedis</taxon>
        <taxon>Blyttiomyces</taxon>
    </lineage>
</organism>
<feature type="region of interest" description="Disordered" evidence="1">
    <location>
        <begin position="1"/>
        <end position="102"/>
    </location>
</feature>
<protein>
    <recommendedName>
        <fullName evidence="2">IQCH-like ATP-grasp domain-containing protein</fullName>
    </recommendedName>
</protein>
<evidence type="ECO:0000313" key="4">
    <source>
        <dbReference type="Proteomes" id="UP000269721"/>
    </source>
</evidence>
<keyword evidence="4" id="KW-1185">Reference proteome</keyword>
<reference evidence="4" key="1">
    <citation type="journal article" date="2018" name="Nat. Microbiol.">
        <title>Leveraging single-cell genomics to expand the fungal tree of life.</title>
        <authorList>
            <person name="Ahrendt S.R."/>
            <person name="Quandt C.A."/>
            <person name="Ciobanu D."/>
            <person name="Clum A."/>
            <person name="Salamov A."/>
            <person name="Andreopoulos B."/>
            <person name="Cheng J.F."/>
            <person name="Woyke T."/>
            <person name="Pelin A."/>
            <person name="Henrissat B."/>
            <person name="Reynolds N.K."/>
            <person name="Benny G.L."/>
            <person name="Smith M.E."/>
            <person name="James T.Y."/>
            <person name="Grigoriev I.V."/>
        </authorList>
    </citation>
    <scope>NUCLEOTIDE SEQUENCE [LARGE SCALE GENOMIC DNA]</scope>
</reference>
<dbReference type="InterPro" id="IPR056855">
    <property type="entry name" value="ATP-grasp_IQCH"/>
</dbReference>